<dbReference type="Gene3D" id="2.40.10.120">
    <property type="match status" value="1"/>
</dbReference>
<dbReference type="InterPro" id="IPR045450">
    <property type="entry name" value="VMAP_C"/>
</dbReference>
<evidence type="ECO:0000256" key="1">
    <source>
        <dbReference type="SAM" id="MobiDB-lite"/>
    </source>
</evidence>
<protein>
    <submittedName>
        <fullName evidence="3">Trypsin-like peptidase domain-containing protein</fullName>
    </submittedName>
</protein>
<proteinExistence type="predicted"/>
<dbReference type="Proteomes" id="UP001596083">
    <property type="component" value="Unassembled WGS sequence"/>
</dbReference>
<evidence type="ECO:0000313" key="4">
    <source>
        <dbReference type="Proteomes" id="UP001596083"/>
    </source>
</evidence>
<dbReference type="Pfam" id="PF20028">
    <property type="entry name" value="VMAP-C"/>
    <property type="match status" value="1"/>
</dbReference>
<dbReference type="InterPro" id="IPR009003">
    <property type="entry name" value="Peptidase_S1_PA"/>
</dbReference>
<comment type="caution">
    <text evidence="3">The sequence shown here is derived from an EMBL/GenBank/DDBJ whole genome shotgun (WGS) entry which is preliminary data.</text>
</comment>
<feature type="domain" description="vWA-MoxR associated protein C-terminal" evidence="2">
    <location>
        <begin position="418"/>
        <end position="669"/>
    </location>
</feature>
<dbReference type="EMBL" id="JBHSPB010000035">
    <property type="protein sequence ID" value="MFC5724809.1"/>
    <property type="molecule type" value="Genomic_DNA"/>
</dbReference>
<name>A0ABW0ZCG8_9ACTN</name>
<keyword evidence="4" id="KW-1185">Reference proteome</keyword>
<sequence length="690" mass="73952">MNALDALVRRAVVRISAPGGAQDTTGERFWGSGFFVAPGWLLTCAHVVGNGGGDVLAGRTPVDVTDWREHTTPGTVALVLRPPRDPQAPPRSWPLPDLALVRAEGAEHAEGTECLWLSERSVVVPAPVGLYGWSRELGEPALRHGLGEARGEDGPRGAGMLLRGEIPVAGCSGGPVVDMRRGTVIGVSKGRGQGDAGLAVPITALRQLADDRPGLTLLHELLRAHDEYHLGRYQAVGEGGGLARLQLTLHPAGTGGLTPDLRAHLFARLAALPPPRTAGEVIAPVQEARKRVIQSLYQPGVVHDPRLWREGVGLLYELHDGGAAGAGRDLELEAVLLYAAHVAAAVRGACSAEHDAPLRELCAWVTAAAERLPDVLRAEIQALLSGHPAGSAREGRQPADAALADVRVEIDGTVYGSRHAWRVILLRPDGPQYFDGDEQGARREELSEALREPIAAALRCSDVGEHLAALEVAVPRELFDVPFDDWRLSPPGAPEDDFDPHALPLGHRRVVVLRDRRRHDLGATPEWRRRWKGTARGPMTAVPLRREVPLRGHSGPAREGPHAAYARLSDTEDSAVPVYCGPVASGPGAAAMAVALTAGHPVVIWRGRTPEHNDCAEFHEQVARLVAEAKTADGLHRRIRNLRIRCADPELPDPEAHWARSIALLLDPPERTGLPEGPLRAPSPRPAPGR</sequence>
<dbReference type="RefSeq" id="WP_390321311.1">
    <property type="nucleotide sequence ID" value="NZ_JBHSPB010000035.1"/>
</dbReference>
<reference evidence="4" key="1">
    <citation type="journal article" date="2019" name="Int. J. Syst. Evol. Microbiol.">
        <title>The Global Catalogue of Microorganisms (GCM) 10K type strain sequencing project: providing services to taxonomists for standard genome sequencing and annotation.</title>
        <authorList>
            <consortium name="The Broad Institute Genomics Platform"/>
            <consortium name="The Broad Institute Genome Sequencing Center for Infectious Disease"/>
            <person name="Wu L."/>
            <person name="Ma J."/>
        </authorList>
    </citation>
    <scope>NUCLEOTIDE SEQUENCE [LARGE SCALE GENOMIC DNA]</scope>
    <source>
        <strain evidence="4">CGMCC 4.7304</strain>
    </source>
</reference>
<accession>A0ABW0ZCG8</accession>
<feature type="region of interest" description="Disordered" evidence="1">
    <location>
        <begin position="669"/>
        <end position="690"/>
    </location>
</feature>
<dbReference type="SUPFAM" id="SSF50494">
    <property type="entry name" value="Trypsin-like serine proteases"/>
    <property type="match status" value="1"/>
</dbReference>
<evidence type="ECO:0000259" key="2">
    <source>
        <dbReference type="Pfam" id="PF20028"/>
    </source>
</evidence>
<dbReference type="Pfam" id="PF13365">
    <property type="entry name" value="Trypsin_2"/>
    <property type="match status" value="1"/>
</dbReference>
<gene>
    <name evidence="3" type="ORF">ACFP1Z_32145</name>
</gene>
<evidence type="ECO:0000313" key="3">
    <source>
        <dbReference type="EMBL" id="MFC5724809.1"/>
    </source>
</evidence>
<organism evidence="3 4">
    <name type="scientific">Streptomyces gamaensis</name>
    <dbReference type="NCBI Taxonomy" id="1763542"/>
    <lineage>
        <taxon>Bacteria</taxon>
        <taxon>Bacillati</taxon>
        <taxon>Actinomycetota</taxon>
        <taxon>Actinomycetes</taxon>
        <taxon>Kitasatosporales</taxon>
        <taxon>Streptomycetaceae</taxon>
        <taxon>Streptomyces</taxon>
    </lineage>
</organism>
<feature type="compositionally biased region" description="Pro residues" evidence="1">
    <location>
        <begin position="681"/>
        <end position="690"/>
    </location>
</feature>